<keyword evidence="8 13" id="KW-0040">ANK repeat</keyword>
<dbReference type="GO" id="GO:0008270">
    <property type="term" value="F:zinc ion binding"/>
    <property type="evidence" value="ECO:0007669"/>
    <property type="project" value="UniProtKB-KW"/>
</dbReference>
<keyword evidence="5" id="KW-0677">Repeat</keyword>
<evidence type="ECO:0000256" key="4">
    <source>
        <dbReference type="ARBA" id="ARBA00022723"/>
    </source>
</evidence>
<dbReference type="SMART" id="SM00248">
    <property type="entry name" value="ANK"/>
    <property type="match status" value="3"/>
</dbReference>
<evidence type="ECO:0000256" key="8">
    <source>
        <dbReference type="ARBA" id="ARBA00023043"/>
    </source>
</evidence>
<accession>A0A6P7ZDY7</accession>
<dbReference type="Pfam" id="PF00018">
    <property type="entry name" value="SH3_1"/>
    <property type="match status" value="1"/>
</dbReference>
<reference evidence="20" key="1">
    <citation type="submission" date="2024-06" db="UniProtKB">
        <authorList>
            <consortium name="RefSeq"/>
        </authorList>
    </citation>
    <scope>NUCLEOTIDE SEQUENCE [LARGE SCALE GENOMIC DNA]</scope>
</reference>
<evidence type="ECO:0000259" key="17">
    <source>
        <dbReference type="PROSITE" id="PS50002"/>
    </source>
</evidence>
<feature type="compositionally biased region" description="Polar residues" evidence="16">
    <location>
        <begin position="288"/>
        <end position="301"/>
    </location>
</feature>
<evidence type="ECO:0000256" key="10">
    <source>
        <dbReference type="ARBA" id="ARBA00054302"/>
    </source>
</evidence>
<comment type="subcellular location">
    <subcellularLocation>
        <location evidence="1">Cytoplasm</location>
    </subcellularLocation>
</comment>
<dbReference type="InterPro" id="IPR002110">
    <property type="entry name" value="Ankyrin_rpt"/>
</dbReference>
<keyword evidence="6 15" id="KW-0863">Zinc-finger</keyword>
<dbReference type="Pfam" id="PF12796">
    <property type="entry name" value="Ank_2"/>
    <property type="match status" value="1"/>
</dbReference>
<dbReference type="GO" id="GO:0005096">
    <property type="term" value="F:GTPase activator activity"/>
    <property type="evidence" value="ECO:0007669"/>
    <property type="project" value="InterPro"/>
</dbReference>
<dbReference type="Gene3D" id="1.10.220.150">
    <property type="entry name" value="Arf GTPase activating protein"/>
    <property type="match status" value="1"/>
</dbReference>
<comment type="function">
    <text evidence="10">Promotes cell proliferation.</text>
</comment>
<dbReference type="Pfam" id="PF16746">
    <property type="entry name" value="BAR_3"/>
    <property type="match status" value="1"/>
</dbReference>
<feature type="domain" description="PH" evidence="18">
    <location>
        <begin position="307"/>
        <end position="399"/>
    </location>
</feature>
<dbReference type="InterPro" id="IPR011993">
    <property type="entry name" value="PH-like_dom_sf"/>
</dbReference>
<dbReference type="SMART" id="SM00233">
    <property type="entry name" value="PH"/>
    <property type="match status" value="1"/>
</dbReference>
<evidence type="ECO:0000256" key="11">
    <source>
        <dbReference type="ARBA" id="ARBA00072373"/>
    </source>
</evidence>
<dbReference type="SUPFAM" id="SSF103657">
    <property type="entry name" value="BAR/IMD domain-like"/>
    <property type="match status" value="1"/>
</dbReference>
<dbReference type="InterPro" id="IPR004148">
    <property type="entry name" value="BAR_dom"/>
</dbReference>
<dbReference type="CDD" id="cd17900">
    <property type="entry name" value="ArfGap_ASAP3"/>
    <property type="match status" value="1"/>
</dbReference>
<reference evidence="21" key="2">
    <citation type="submission" date="2025-08" db="UniProtKB">
        <authorList>
            <consortium name="RefSeq"/>
        </authorList>
    </citation>
    <scope>IDENTIFICATION</scope>
</reference>
<feature type="repeat" description="ANK" evidence="13">
    <location>
        <begin position="587"/>
        <end position="622"/>
    </location>
</feature>
<dbReference type="FunFam" id="1.20.1270.60:FF:000036">
    <property type="entry name" value="Arf-GAP with SH3 domain, ANK repeat and PH domain-containing protein 3"/>
    <property type="match status" value="1"/>
</dbReference>
<feature type="region of interest" description="Disordered" evidence="16">
    <location>
        <begin position="873"/>
        <end position="940"/>
    </location>
</feature>
<dbReference type="FunFam" id="1.10.220.150:FF:000002">
    <property type="entry name" value="arf-GAP with SH3 domain, ANK repeat and PH domain-containing protein 1"/>
    <property type="match status" value="1"/>
</dbReference>
<keyword evidence="2 14" id="KW-0728">SH3 domain</keyword>
<organism evidence="20 21">
    <name type="scientific">Microcaecilia unicolor</name>
    <dbReference type="NCBI Taxonomy" id="1415580"/>
    <lineage>
        <taxon>Eukaryota</taxon>
        <taxon>Metazoa</taxon>
        <taxon>Chordata</taxon>
        <taxon>Craniata</taxon>
        <taxon>Vertebrata</taxon>
        <taxon>Euteleostomi</taxon>
        <taxon>Amphibia</taxon>
        <taxon>Gymnophiona</taxon>
        <taxon>Siphonopidae</taxon>
        <taxon>Microcaecilia</taxon>
    </lineage>
</organism>
<dbReference type="GO" id="GO:0005925">
    <property type="term" value="C:focal adhesion"/>
    <property type="evidence" value="ECO:0007669"/>
    <property type="project" value="TreeGrafter"/>
</dbReference>
<evidence type="ECO:0000256" key="16">
    <source>
        <dbReference type="SAM" id="MobiDB-lite"/>
    </source>
</evidence>
<evidence type="ECO:0000256" key="6">
    <source>
        <dbReference type="ARBA" id="ARBA00022771"/>
    </source>
</evidence>
<feature type="region of interest" description="Disordered" evidence="16">
    <location>
        <begin position="280"/>
        <end position="301"/>
    </location>
</feature>
<dbReference type="FunFam" id="2.30.29.30:FF:000012">
    <property type="entry name" value="Arf-GAP with SH3 domain, ANK repeat and PH domain-containing protein 2"/>
    <property type="match status" value="1"/>
</dbReference>
<dbReference type="SUPFAM" id="SSF57863">
    <property type="entry name" value="ArfGap/RecO-like zinc finger"/>
    <property type="match status" value="1"/>
</dbReference>
<dbReference type="InterPro" id="IPR037844">
    <property type="entry name" value="PH_ASAP"/>
</dbReference>
<dbReference type="InterPro" id="IPR001164">
    <property type="entry name" value="ArfGAP_dom"/>
</dbReference>
<evidence type="ECO:0000313" key="21">
    <source>
        <dbReference type="RefSeq" id="XP_030073600.1"/>
    </source>
</evidence>
<dbReference type="GO" id="GO:0051492">
    <property type="term" value="P:regulation of stress fiber assembly"/>
    <property type="evidence" value="ECO:0007669"/>
    <property type="project" value="TreeGrafter"/>
</dbReference>
<dbReference type="InParanoid" id="A0A6P7ZDY7"/>
<dbReference type="Gene3D" id="2.30.29.30">
    <property type="entry name" value="Pleckstrin-homology domain (PH domain)/Phosphotyrosine-binding domain (PTB)"/>
    <property type="match status" value="1"/>
</dbReference>
<dbReference type="Pfam" id="PF01412">
    <property type="entry name" value="ArfGap"/>
    <property type="match status" value="1"/>
</dbReference>
<feature type="compositionally biased region" description="Low complexity" evidence="16">
    <location>
        <begin position="889"/>
        <end position="908"/>
    </location>
</feature>
<dbReference type="InterPro" id="IPR036028">
    <property type="entry name" value="SH3-like_dom_sf"/>
</dbReference>
<dbReference type="InterPro" id="IPR001452">
    <property type="entry name" value="SH3_domain"/>
</dbReference>
<evidence type="ECO:0000256" key="13">
    <source>
        <dbReference type="PROSITE-ProRule" id="PRU00023"/>
    </source>
</evidence>
<dbReference type="SMART" id="SM00326">
    <property type="entry name" value="SH3"/>
    <property type="match status" value="1"/>
</dbReference>
<dbReference type="FunCoup" id="A0A6P7ZDY7">
    <property type="interactions" value="402"/>
</dbReference>
<keyword evidence="4" id="KW-0479">Metal-binding</keyword>
<evidence type="ECO:0000259" key="19">
    <source>
        <dbReference type="PROSITE" id="PS50115"/>
    </source>
</evidence>
<dbReference type="Gene3D" id="1.20.1270.60">
    <property type="entry name" value="Arfaptin homology (AH) domain/BAR domain"/>
    <property type="match status" value="1"/>
</dbReference>
<dbReference type="InterPro" id="IPR038508">
    <property type="entry name" value="ArfGAP_dom_sf"/>
</dbReference>
<dbReference type="SMART" id="SM00105">
    <property type="entry name" value="ArfGap"/>
    <property type="match status" value="1"/>
</dbReference>
<dbReference type="Gene3D" id="2.30.30.40">
    <property type="entry name" value="SH3 Domains"/>
    <property type="match status" value="1"/>
</dbReference>
<dbReference type="Gene3D" id="1.25.40.950">
    <property type="match status" value="1"/>
</dbReference>
<dbReference type="InterPro" id="IPR043593">
    <property type="entry name" value="ASAP"/>
</dbReference>
<dbReference type="PROSITE" id="PS50088">
    <property type="entry name" value="ANK_REPEAT"/>
    <property type="match status" value="2"/>
</dbReference>
<dbReference type="FunFam" id="1.25.40.20:FF:000006">
    <property type="entry name" value="Arf-GAP with SH3 domain, ANK repeat and PH domain-containing protein 2"/>
    <property type="match status" value="1"/>
</dbReference>
<evidence type="ECO:0000256" key="14">
    <source>
        <dbReference type="PROSITE-ProRule" id="PRU00192"/>
    </source>
</evidence>
<dbReference type="OrthoDB" id="435430at2759"/>
<evidence type="ECO:0000256" key="5">
    <source>
        <dbReference type="ARBA" id="ARBA00022737"/>
    </source>
</evidence>
<dbReference type="InterPro" id="IPR027267">
    <property type="entry name" value="AH/BAR_dom_sf"/>
</dbReference>
<evidence type="ECO:0000256" key="1">
    <source>
        <dbReference type="ARBA" id="ARBA00004496"/>
    </source>
</evidence>
<evidence type="ECO:0000256" key="15">
    <source>
        <dbReference type="PROSITE-ProRule" id="PRU00288"/>
    </source>
</evidence>
<dbReference type="PROSITE" id="PS50003">
    <property type="entry name" value="PH_DOMAIN"/>
    <property type="match status" value="1"/>
</dbReference>
<dbReference type="AlphaFoldDB" id="A0A6P7ZDY7"/>
<dbReference type="Pfam" id="PF00169">
    <property type="entry name" value="PH"/>
    <property type="match status" value="1"/>
</dbReference>
<proteinExistence type="predicted"/>
<dbReference type="GO" id="GO:0001726">
    <property type="term" value="C:ruffle"/>
    <property type="evidence" value="ECO:0007669"/>
    <property type="project" value="TreeGrafter"/>
</dbReference>
<dbReference type="KEGG" id="muo:115479668"/>
<dbReference type="GO" id="GO:0005737">
    <property type="term" value="C:cytoplasm"/>
    <property type="evidence" value="ECO:0007669"/>
    <property type="project" value="UniProtKB-SubCell"/>
</dbReference>
<dbReference type="InterPro" id="IPR047006">
    <property type="entry name" value="ASAP3_ArfGap"/>
</dbReference>
<evidence type="ECO:0000313" key="20">
    <source>
        <dbReference type="Proteomes" id="UP000515156"/>
    </source>
</evidence>
<dbReference type="InterPro" id="IPR036770">
    <property type="entry name" value="Ankyrin_rpt-contain_sf"/>
</dbReference>
<evidence type="ECO:0000256" key="7">
    <source>
        <dbReference type="ARBA" id="ARBA00022833"/>
    </source>
</evidence>
<feature type="compositionally biased region" description="Polar residues" evidence="16">
    <location>
        <begin position="788"/>
        <end position="827"/>
    </location>
</feature>
<dbReference type="InterPro" id="IPR037278">
    <property type="entry name" value="ARFGAP/RecO"/>
</dbReference>
<dbReference type="SUPFAM" id="SSF50729">
    <property type="entry name" value="PH domain-like"/>
    <property type="match status" value="1"/>
</dbReference>
<evidence type="ECO:0000256" key="12">
    <source>
        <dbReference type="ARBA" id="ARBA00075651"/>
    </source>
</evidence>
<feature type="domain" description="SH3" evidence="17">
    <location>
        <begin position="936"/>
        <end position="998"/>
    </location>
</feature>
<dbReference type="Proteomes" id="UP000515156">
    <property type="component" value="Chromosome 11"/>
</dbReference>
<dbReference type="RefSeq" id="XP_030073600.1">
    <property type="nucleotide sequence ID" value="XM_030217740.1"/>
</dbReference>
<dbReference type="CTD" id="55616"/>
<keyword evidence="20" id="KW-1185">Reference proteome</keyword>
<dbReference type="PRINTS" id="PR00405">
    <property type="entry name" value="REVINTRACTNG"/>
</dbReference>
<dbReference type="PROSITE" id="PS50002">
    <property type="entry name" value="SH3"/>
    <property type="match status" value="1"/>
</dbReference>
<dbReference type="CDD" id="cd13251">
    <property type="entry name" value="PH_ASAP"/>
    <property type="match status" value="1"/>
</dbReference>
<dbReference type="SUPFAM" id="SSF50044">
    <property type="entry name" value="SH3-domain"/>
    <property type="match status" value="1"/>
</dbReference>
<dbReference type="GeneID" id="115479668"/>
<keyword evidence="9" id="KW-0175">Coiled coil</keyword>
<feature type="region of interest" description="Disordered" evidence="16">
    <location>
        <begin position="756"/>
        <end position="859"/>
    </location>
</feature>
<feature type="repeat" description="ANK" evidence="13">
    <location>
        <begin position="623"/>
        <end position="655"/>
    </location>
</feature>
<dbReference type="Gene3D" id="1.25.40.20">
    <property type="entry name" value="Ankyrin repeat-containing domain"/>
    <property type="match status" value="1"/>
</dbReference>
<evidence type="ECO:0000256" key="3">
    <source>
        <dbReference type="ARBA" id="ARBA00022490"/>
    </source>
</evidence>
<keyword evidence="7" id="KW-0862">Zinc</keyword>
<keyword evidence="3" id="KW-0963">Cytoplasm</keyword>
<evidence type="ECO:0000259" key="18">
    <source>
        <dbReference type="PROSITE" id="PS50003"/>
    </source>
</evidence>
<dbReference type="SUPFAM" id="SSF48403">
    <property type="entry name" value="Ankyrin repeat"/>
    <property type="match status" value="1"/>
</dbReference>
<evidence type="ECO:0000256" key="9">
    <source>
        <dbReference type="ARBA" id="ARBA00023054"/>
    </source>
</evidence>
<feature type="domain" description="Arf-GAP" evidence="19">
    <location>
        <begin position="427"/>
        <end position="549"/>
    </location>
</feature>
<dbReference type="PROSITE" id="PS50115">
    <property type="entry name" value="ARFGAP"/>
    <property type="match status" value="1"/>
</dbReference>
<protein>
    <recommendedName>
        <fullName evidence="11">Arf-GAP with SH3 domain, ANK repeat and PH domain-containing protein 3</fullName>
    </recommendedName>
    <alternativeName>
        <fullName evidence="12">Development and differentiation-enhancing factor-like 1</fullName>
    </alternativeName>
</protein>
<dbReference type="InterPro" id="IPR001849">
    <property type="entry name" value="PH_domain"/>
</dbReference>
<dbReference type="PANTHER" id="PTHR45854">
    <property type="entry name" value="ASAP FAMILY MEMBER"/>
    <property type="match status" value="1"/>
</dbReference>
<sequence length="998" mass="110840">MPEQISLSEFLAVTSEDLQSPAVSTFTSKMQKCRGAVAALEECLESDQAVLQRIKKHVKAMNLSGLAHVENEDQYSEALEILGNNHLSQNNHELSTGFLNLAVFTREVSALLKNLVQNLNNIISFPLDSLLKAEIKDSRLDCRKQIEKAWKEYETKAAKIEKEKKEKAKLSGIIRTEIPPVEMAEDMVKERRMFQLQMCEFLLKASESQMKQGPGFLQSLLKFFHAQHNFFQDGWKAAQTLHPFIEKLASSLHALHQAQEEEVKQLTQIRDSLRGLLQLESKEESPSRKNSGSGYSIHQLQGNKQYGTEKSGFLYKKSDGIRKAWLKRKCGVKYGFLTISHSTINRPPVKLNLLTCQVRPNPEEKRSFDLVTHNRTYHFQAEDDQEYVAWVSVLQNSKEESLNNAFKGELSKGDHGGTNSGLQELTKTIIAEVKNMPGNRQCCDCGAPDPTWLSTNLGILTCIECSGIHRELGVHYSRIQSLTLDVLSTSELLLAVSIGNAKFNEILEAALPAQTSVKPSPSSDMNARKEYILAKYVDHKYVEKESWAESRRVLEAIQNCDLLALLKAFAEGWDLTKPVPTQDGQDQGETALHLAVRLADRSSLPLVDFIIQNGAILDRTTLTGNTALHYCVLYNNPNCLKLLLKGKADINLVNAVGDTALDIARKKKHTECEELLEQAQAGKFNLQIHVDYDWDTQAEDTCDSEEDPDQRMSPLQRSFKSTIYPQPAGKAAVPPQHRWSCTGISNQTYETVLVPSRPTSQRSWSEGMPPPLPLKNPGRGRSEVVHQPSETQSSSTLVGTVLHQLSSSGAPGTLEGATQQQPPTSKTPVEARSTASWEMHSETGAGLQRRRSEPSQVLNQTCSVTLEQAHSFPVPFSSEGTKSYRRISGKSTSPSLSPSSPGSSSILSFGRPQAPVQTNPPVPLPRKFAPQPKAATRQRRARALVNFKGERASDLSFSRGEVIMLTAEEDAHCWVGYIEGDASRMGVFPANSVQLLHD</sequence>
<evidence type="ECO:0000256" key="2">
    <source>
        <dbReference type="ARBA" id="ARBA00022443"/>
    </source>
</evidence>
<name>A0A6P7ZDY7_9AMPH</name>
<dbReference type="PANTHER" id="PTHR45854:SF1">
    <property type="entry name" value="ARF-GAP WITH SH3 DOMAIN, ANK REPEAT AND PH DOMAIN-CONTAINING PROTEIN 3"/>
    <property type="match status" value="1"/>
</dbReference>
<dbReference type="PROSITE" id="PS50297">
    <property type="entry name" value="ANK_REP_REGION"/>
    <property type="match status" value="2"/>
</dbReference>
<gene>
    <name evidence="21" type="primary">ASAP3</name>
</gene>